<keyword evidence="18" id="KW-1185">Reference proteome</keyword>
<comment type="cofactor">
    <cofactor evidence="1">
        <name>heme</name>
        <dbReference type="ChEBI" id="CHEBI:30413"/>
    </cofactor>
</comment>
<dbReference type="AlphaFoldDB" id="A0A848F6Z6"/>
<dbReference type="NCBIfam" id="TIGR01583">
    <property type="entry name" value="formate-DH-gamm"/>
    <property type="match status" value="1"/>
</dbReference>
<evidence type="ECO:0000256" key="11">
    <source>
        <dbReference type="ARBA" id="ARBA00023004"/>
    </source>
</evidence>
<dbReference type="Pfam" id="PF01292">
    <property type="entry name" value="Ni_hydr_CYTB"/>
    <property type="match status" value="1"/>
</dbReference>
<feature type="transmembrane region" description="Helical" evidence="14">
    <location>
        <begin position="296"/>
        <end position="319"/>
    </location>
</feature>
<protein>
    <submittedName>
        <fullName evidence="17">Formate dehydrogenase subunit gamma</fullName>
    </submittedName>
</protein>
<evidence type="ECO:0000313" key="18">
    <source>
        <dbReference type="Proteomes" id="UP000574067"/>
    </source>
</evidence>
<name>A0A848F6Z6_9BURK</name>
<dbReference type="GO" id="GO:0009061">
    <property type="term" value="P:anaerobic respiration"/>
    <property type="evidence" value="ECO:0007669"/>
    <property type="project" value="TreeGrafter"/>
</dbReference>
<dbReference type="PANTHER" id="PTHR30074">
    <property type="entry name" value="FORMATE DEHYDROGENASE, NITRATE-INDUCIBLE, CYTOCHROME B556 FDN SUBUNIT"/>
    <property type="match status" value="1"/>
</dbReference>
<evidence type="ECO:0000256" key="5">
    <source>
        <dbReference type="ARBA" id="ARBA00022475"/>
    </source>
</evidence>
<comment type="caution">
    <text evidence="17">The sequence shown here is derived from an EMBL/GenBank/DDBJ whole genome shotgun (WGS) entry which is preliminary data.</text>
</comment>
<dbReference type="Proteomes" id="UP000574067">
    <property type="component" value="Unassembled WGS sequence"/>
</dbReference>
<feature type="compositionally biased region" description="Low complexity" evidence="13">
    <location>
        <begin position="30"/>
        <end position="40"/>
    </location>
</feature>
<keyword evidence="4" id="KW-0813">Transport</keyword>
<evidence type="ECO:0000313" key="17">
    <source>
        <dbReference type="EMBL" id="NML14040.1"/>
    </source>
</evidence>
<evidence type="ECO:0000256" key="12">
    <source>
        <dbReference type="ARBA" id="ARBA00023136"/>
    </source>
</evidence>
<dbReference type="EMBL" id="JABBFW010000002">
    <property type="protein sequence ID" value="NML14040.1"/>
    <property type="molecule type" value="Genomic_DNA"/>
</dbReference>
<evidence type="ECO:0000256" key="14">
    <source>
        <dbReference type="SAM" id="Phobius"/>
    </source>
</evidence>
<dbReference type="GO" id="GO:0046872">
    <property type="term" value="F:metal ion binding"/>
    <property type="evidence" value="ECO:0007669"/>
    <property type="project" value="UniProtKB-KW"/>
</dbReference>
<evidence type="ECO:0000256" key="7">
    <source>
        <dbReference type="ARBA" id="ARBA00022692"/>
    </source>
</evidence>
<evidence type="ECO:0000256" key="13">
    <source>
        <dbReference type="SAM" id="MobiDB-lite"/>
    </source>
</evidence>
<evidence type="ECO:0000256" key="10">
    <source>
        <dbReference type="ARBA" id="ARBA00022989"/>
    </source>
</evidence>
<dbReference type="InterPro" id="IPR016174">
    <property type="entry name" value="Di-haem_cyt_TM"/>
</dbReference>
<evidence type="ECO:0000256" key="6">
    <source>
        <dbReference type="ARBA" id="ARBA00022617"/>
    </source>
</evidence>
<keyword evidence="7 14" id="KW-0812">Transmembrane</keyword>
<feature type="transmembrane region" description="Helical" evidence="14">
    <location>
        <begin position="200"/>
        <end position="220"/>
    </location>
</feature>
<evidence type="ECO:0000256" key="1">
    <source>
        <dbReference type="ARBA" id="ARBA00001971"/>
    </source>
</evidence>
<keyword evidence="6" id="KW-0349">Heme</keyword>
<evidence type="ECO:0000256" key="8">
    <source>
        <dbReference type="ARBA" id="ARBA00022723"/>
    </source>
</evidence>
<feature type="transmembrane region" description="Helical" evidence="14">
    <location>
        <begin position="158"/>
        <end position="180"/>
    </location>
</feature>
<dbReference type="InterPro" id="IPR006471">
    <property type="entry name" value="Formate_DH_gsu"/>
</dbReference>
<dbReference type="GO" id="GO:0015944">
    <property type="term" value="P:formate oxidation"/>
    <property type="evidence" value="ECO:0007669"/>
    <property type="project" value="TreeGrafter"/>
</dbReference>
<feature type="domain" description="Cytochrome b561 bacterial/Ni-hydrogenase" evidence="16">
    <location>
        <begin position="148"/>
        <end position="318"/>
    </location>
</feature>
<evidence type="ECO:0000259" key="16">
    <source>
        <dbReference type="Pfam" id="PF01292"/>
    </source>
</evidence>
<evidence type="ECO:0000256" key="9">
    <source>
        <dbReference type="ARBA" id="ARBA00022982"/>
    </source>
</evidence>
<dbReference type="SUPFAM" id="SSF81342">
    <property type="entry name" value="Transmembrane di-heme cytochromes"/>
    <property type="match status" value="1"/>
</dbReference>
<dbReference type="GO" id="GO:0005886">
    <property type="term" value="C:plasma membrane"/>
    <property type="evidence" value="ECO:0007669"/>
    <property type="project" value="UniProtKB-SubCell"/>
</dbReference>
<feature type="transmembrane region" description="Helical" evidence="14">
    <location>
        <begin position="257"/>
        <end position="276"/>
    </location>
</feature>
<feature type="transmembrane region" description="Helical" evidence="14">
    <location>
        <begin position="111"/>
        <end position="131"/>
    </location>
</feature>
<evidence type="ECO:0000256" key="2">
    <source>
        <dbReference type="ARBA" id="ARBA00004651"/>
    </source>
</evidence>
<evidence type="ECO:0000256" key="15">
    <source>
        <dbReference type="SAM" id="SignalP"/>
    </source>
</evidence>
<dbReference type="GO" id="GO:0022904">
    <property type="term" value="P:respiratory electron transport chain"/>
    <property type="evidence" value="ECO:0007669"/>
    <property type="project" value="InterPro"/>
</dbReference>
<feature type="region of interest" description="Disordered" evidence="13">
    <location>
        <begin position="30"/>
        <end position="58"/>
    </location>
</feature>
<comment type="subcellular location">
    <subcellularLocation>
        <location evidence="2">Cell membrane</location>
        <topology evidence="2">Multi-pass membrane protein</topology>
    </subcellularLocation>
</comment>
<keyword evidence="8" id="KW-0479">Metal-binding</keyword>
<dbReference type="GO" id="GO:0009326">
    <property type="term" value="C:formate dehydrogenase complex"/>
    <property type="evidence" value="ECO:0007669"/>
    <property type="project" value="InterPro"/>
</dbReference>
<keyword evidence="5" id="KW-1003">Cell membrane</keyword>
<sequence>MRGLIPKLLLAVALAGAGVPVLAQSAPPAGSIAPAAPAQPRADETNAERARSQPGNNAPLWRAVRESGVVEGTTTLPGVEKGVLIQRFTQYPGSAHTNAGEAWRQVRNRWLIPYGGALLLVVVVAIGLFYWRRGPMGHDDHAPATIERFTPLERAAHWVNAGAFCLLAISGIVMAFGKFFLLPVLGTALFGWLTYALKTAHNFAGPAFAVSMLVMLLMFARDNWPKAWDLQWALKGGGLFTGRHVPSHRFNAGEKTLFWVGMFWLGLTVVGSGLVLDKLIPDMDYTRGQMQVAHLVHAVSTILMMCLFLGHIYMGSIGVKGAYRAMRSGYVSEDWAREHHELWYDDVKAGKIPAQRSGAATPRPTIATPRA</sequence>
<keyword evidence="12 14" id="KW-0472">Membrane</keyword>
<dbReference type="GO" id="GO:0008863">
    <property type="term" value="F:formate dehydrogenase (NAD+) activity"/>
    <property type="evidence" value="ECO:0007669"/>
    <property type="project" value="InterPro"/>
</dbReference>
<dbReference type="GO" id="GO:0009055">
    <property type="term" value="F:electron transfer activity"/>
    <property type="evidence" value="ECO:0007669"/>
    <property type="project" value="InterPro"/>
</dbReference>
<feature type="chain" id="PRO_5032609241" evidence="15">
    <location>
        <begin position="24"/>
        <end position="371"/>
    </location>
</feature>
<dbReference type="PANTHER" id="PTHR30074:SF6">
    <property type="entry name" value="FORMATE DEHYDROGENASE GAMMA SUBUNIT"/>
    <property type="match status" value="1"/>
</dbReference>
<organism evidence="17 18">
    <name type="scientific">Azohydromonas caseinilytica</name>
    <dbReference type="NCBI Taxonomy" id="2728836"/>
    <lineage>
        <taxon>Bacteria</taxon>
        <taxon>Pseudomonadati</taxon>
        <taxon>Pseudomonadota</taxon>
        <taxon>Betaproteobacteria</taxon>
        <taxon>Burkholderiales</taxon>
        <taxon>Sphaerotilaceae</taxon>
        <taxon>Azohydromonas</taxon>
    </lineage>
</organism>
<accession>A0A848F6Z6</accession>
<feature type="signal peptide" evidence="15">
    <location>
        <begin position="1"/>
        <end position="23"/>
    </location>
</feature>
<dbReference type="InterPro" id="IPR051817">
    <property type="entry name" value="FDH_cytochrome_b556_subunit"/>
</dbReference>
<keyword evidence="15" id="KW-0732">Signal</keyword>
<comment type="similarity">
    <text evidence="3">Belongs to the formate dehydrogenase gamma subunit family.</text>
</comment>
<dbReference type="GO" id="GO:0036397">
    <property type="term" value="F:formate dehydrogenase (quinone) activity"/>
    <property type="evidence" value="ECO:0007669"/>
    <property type="project" value="TreeGrafter"/>
</dbReference>
<dbReference type="Gene3D" id="1.20.950.20">
    <property type="entry name" value="Transmembrane di-heme cytochromes, Chain C"/>
    <property type="match status" value="1"/>
</dbReference>
<keyword evidence="9" id="KW-0249">Electron transport</keyword>
<keyword evidence="11" id="KW-0408">Iron</keyword>
<feature type="compositionally biased region" description="Basic and acidic residues" evidence="13">
    <location>
        <begin position="41"/>
        <end position="51"/>
    </location>
</feature>
<dbReference type="RefSeq" id="WP_169158961.1">
    <property type="nucleotide sequence ID" value="NZ_JABBFW010000002.1"/>
</dbReference>
<reference evidence="17 18" key="1">
    <citation type="submission" date="2020-04" db="EMBL/GenBank/DDBJ databases">
        <title>Azohydromonas sp. isolated from soil.</title>
        <authorList>
            <person name="Dahal R.H."/>
        </authorList>
    </citation>
    <scope>NUCLEOTIDE SEQUENCE [LARGE SCALE GENOMIC DNA]</scope>
    <source>
        <strain evidence="17 18">G-1-1-14</strain>
    </source>
</reference>
<keyword evidence="10 14" id="KW-1133">Transmembrane helix</keyword>
<proteinExistence type="inferred from homology"/>
<gene>
    <name evidence="17" type="ORF">HHL10_03465</name>
</gene>
<evidence type="ECO:0000256" key="4">
    <source>
        <dbReference type="ARBA" id="ARBA00022448"/>
    </source>
</evidence>
<dbReference type="InterPro" id="IPR011577">
    <property type="entry name" value="Cyt_b561_bac/Ni-Hgenase"/>
</dbReference>
<evidence type="ECO:0000256" key="3">
    <source>
        <dbReference type="ARBA" id="ARBA00010747"/>
    </source>
</evidence>